<feature type="transmembrane region" description="Helical" evidence="5">
    <location>
        <begin position="412"/>
        <end position="433"/>
    </location>
</feature>
<dbReference type="FunFam" id="1.20.1250.20:FF:000011">
    <property type="entry name" value="MFS multidrug transporter, putative"/>
    <property type="match status" value="1"/>
</dbReference>
<dbReference type="InterPro" id="IPR011701">
    <property type="entry name" value="MFS"/>
</dbReference>
<evidence type="ECO:0000313" key="8">
    <source>
        <dbReference type="Proteomes" id="UP000807306"/>
    </source>
</evidence>
<dbReference type="PANTHER" id="PTHR23502:SF60">
    <property type="entry name" value="MAJOR FACILITATOR SUPERFAMILY (MFS) PROFILE DOMAIN-CONTAINING PROTEIN-RELATED"/>
    <property type="match status" value="1"/>
</dbReference>
<dbReference type="GO" id="GO:0005886">
    <property type="term" value="C:plasma membrane"/>
    <property type="evidence" value="ECO:0007669"/>
    <property type="project" value="TreeGrafter"/>
</dbReference>
<gene>
    <name evidence="7" type="ORF">CPB83DRAFT_909487</name>
</gene>
<dbReference type="InterPro" id="IPR020846">
    <property type="entry name" value="MFS_dom"/>
</dbReference>
<feature type="transmembrane region" description="Helical" evidence="5">
    <location>
        <begin position="385"/>
        <end position="406"/>
    </location>
</feature>
<feature type="transmembrane region" description="Helical" evidence="5">
    <location>
        <begin position="445"/>
        <end position="464"/>
    </location>
</feature>
<comment type="subcellular location">
    <subcellularLocation>
        <location evidence="1">Membrane</location>
        <topology evidence="1">Multi-pass membrane protein</topology>
    </subcellularLocation>
</comment>
<feature type="domain" description="Major facilitator superfamily (MFS) profile" evidence="6">
    <location>
        <begin position="77"/>
        <end position="504"/>
    </location>
</feature>
<feature type="transmembrane region" description="Helical" evidence="5">
    <location>
        <begin position="299"/>
        <end position="326"/>
    </location>
</feature>
<dbReference type="EMBL" id="MU157889">
    <property type="protein sequence ID" value="KAF9525091.1"/>
    <property type="molecule type" value="Genomic_DNA"/>
</dbReference>
<evidence type="ECO:0000313" key="7">
    <source>
        <dbReference type="EMBL" id="KAF9525091.1"/>
    </source>
</evidence>
<feature type="transmembrane region" description="Helical" evidence="5">
    <location>
        <begin position="75"/>
        <end position="92"/>
    </location>
</feature>
<feature type="transmembrane region" description="Helical" evidence="5">
    <location>
        <begin position="204"/>
        <end position="224"/>
    </location>
</feature>
<keyword evidence="8" id="KW-1185">Reference proteome</keyword>
<feature type="transmembrane region" description="Helical" evidence="5">
    <location>
        <begin position="230"/>
        <end position="252"/>
    </location>
</feature>
<evidence type="ECO:0000256" key="4">
    <source>
        <dbReference type="ARBA" id="ARBA00023136"/>
    </source>
</evidence>
<dbReference type="CDD" id="cd17323">
    <property type="entry name" value="MFS_Tpo1_MDR_like"/>
    <property type="match status" value="1"/>
</dbReference>
<evidence type="ECO:0000259" key="6">
    <source>
        <dbReference type="PROSITE" id="PS50850"/>
    </source>
</evidence>
<evidence type="ECO:0000256" key="1">
    <source>
        <dbReference type="ARBA" id="ARBA00004141"/>
    </source>
</evidence>
<dbReference type="Proteomes" id="UP000807306">
    <property type="component" value="Unassembled WGS sequence"/>
</dbReference>
<dbReference type="Pfam" id="PF07690">
    <property type="entry name" value="MFS_1"/>
    <property type="match status" value="1"/>
</dbReference>
<dbReference type="PROSITE" id="PS50850">
    <property type="entry name" value="MFS"/>
    <property type="match status" value="1"/>
</dbReference>
<dbReference type="GO" id="GO:0022857">
    <property type="term" value="F:transmembrane transporter activity"/>
    <property type="evidence" value="ECO:0007669"/>
    <property type="project" value="InterPro"/>
</dbReference>
<organism evidence="7 8">
    <name type="scientific">Crepidotus variabilis</name>
    <dbReference type="NCBI Taxonomy" id="179855"/>
    <lineage>
        <taxon>Eukaryota</taxon>
        <taxon>Fungi</taxon>
        <taxon>Dikarya</taxon>
        <taxon>Basidiomycota</taxon>
        <taxon>Agaricomycotina</taxon>
        <taxon>Agaricomycetes</taxon>
        <taxon>Agaricomycetidae</taxon>
        <taxon>Agaricales</taxon>
        <taxon>Agaricineae</taxon>
        <taxon>Crepidotaceae</taxon>
        <taxon>Crepidotus</taxon>
    </lineage>
</organism>
<feature type="transmembrane region" description="Helical" evidence="5">
    <location>
        <begin position="113"/>
        <end position="135"/>
    </location>
</feature>
<accession>A0A9P6JLD0</accession>
<dbReference type="SUPFAM" id="SSF103473">
    <property type="entry name" value="MFS general substrate transporter"/>
    <property type="match status" value="1"/>
</dbReference>
<keyword evidence="2 5" id="KW-0812">Transmembrane</keyword>
<evidence type="ECO:0000256" key="3">
    <source>
        <dbReference type="ARBA" id="ARBA00022989"/>
    </source>
</evidence>
<protein>
    <submittedName>
        <fullName evidence="7">Multidrug resistance protein 4</fullName>
    </submittedName>
</protein>
<reference evidence="7" key="1">
    <citation type="submission" date="2020-11" db="EMBL/GenBank/DDBJ databases">
        <authorList>
            <consortium name="DOE Joint Genome Institute"/>
            <person name="Ahrendt S."/>
            <person name="Riley R."/>
            <person name="Andreopoulos W."/>
            <person name="Labutti K."/>
            <person name="Pangilinan J."/>
            <person name="Ruiz-Duenas F.J."/>
            <person name="Barrasa J.M."/>
            <person name="Sanchez-Garcia M."/>
            <person name="Camarero S."/>
            <person name="Miyauchi S."/>
            <person name="Serrano A."/>
            <person name="Linde D."/>
            <person name="Babiker R."/>
            <person name="Drula E."/>
            <person name="Ayuso-Fernandez I."/>
            <person name="Pacheco R."/>
            <person name="Padilla G."/>
            <person name="Ferreira P."/>
            <person name="Barriuso J."/>
            <person name="Kellner H."/>
            <person name="Castanera R."/>
            <person name="Alfaro M."/>
            <person name="Ramirez L."/>
            <person name="Pisabarro A.G."/>
            <person name="Kuo A."/>
            <person name="Tritt A."/>
            <person name="Lipzen A."/>
            <person name="He G."/>
            <person name="Yan M."/>
            <person name="Ng V."/>
            <person name="Cullen D."/>
            <person name="Martin F."/>
            <person name="Rosso M.-N."/>
            <person name="Henrissat B."/>
            <person name="Hibbett D."/>
            <person name="Martinez A.T."/>
            <person name="Grigoriev I.V."/>
        </authorList>
    </citation>
    <scope>NUCLEOTIDE SEQUENCE</scope>
    <source>
        <strain evidence="7">CBS 506.95</strain>
    </source>
</reference>
<evidence type="ECO:0000256" key="2">
    <source>
        <dbReference type="ARBA" id="ARBA00022692"/>
    </source>
</evidence>
<feature type="transmembrane region" description="Helical" evidence="5">
    <location>
        <begin position="346"/>
        <end position="373"/>
    </location>
</feature>
<dbReference type="Gene3D" id="1.20.1250.20">
    <property type="entry name" value="MFS general substrate transporter like domains"/>
    <property type="match status" value="1"/>
</dbReference>
<name>A0A9P6JLD0_9AGAR</name>
<dbReference type="PANTHER" id="PTHR23502">
    <property type="entry name" value="MAJOR FACILITATOR SUPERFAMILY"/>
    <property type="match status" value="1"/>
</dbReference>
<feature type="transmembrane region" description="Helical" evidence="5">
    <location>
        <begin position="147"/>
        <end position="171"/>
    </location>
</feature>
<dbReference type="AlphaFoldDB" id="A0A9P6JLD0"/>
<keyword evidence="3 5" id="KW-1133">Transmembrane helix</keyword>
<comment type="caution">
    <text evidence="7">The sequence shown here is derived from an EMBL/GenBank/DDBJ whole genome shotgun (WGS) entry which is preliminary data.</text>
</comment>
<sequence length="515" mass="55620">MFEKDDATVSTPLGSRNSLVDIPKTTVTKLMNNSTKAPEKDKLPTSEKVVEKGFEEDNWDSDPDNPRNWVTYKKWTAVGIVSFYTLFPPLASSMMAPGLPEVAQKYNITNPTILALTLSVFLISFSIGPLFFAPLSELYGRTLTLHVANLFTLGFSLGCAFAPSTGVFILFRLLSGFSGSAPFGIGGGSVSDVFAERDRAAGMALYSLGPLLGPALGPVAGGFIAQRLGIRWVFIVIALLCGVASLVGIPLLKETYAPIVRMRKAKKAGDLELATRLHPAHTSEGRQIGMIWTNVQRPIILLTHSFICFILSLYMAFIFGTLFLLFSTFPTIFSDDYGFQSGVGGLAYLGLGVGFVCATAFGAKVAALVYSRLSAKNGGIGKPEFRIPALIFGSFFIPVGLLWFGWSAKPNIHWIMPIIGSGIFGFGMMTCFLPIQLYLADSFNYAASAIATAATFRSLLGFAFPLFGSQMFEKLTVGGGCSLMAGLAIILGIPFPIWIYYNGEAMRARSTLTRK</sequence>
<evidence type="ECO:0000256" key="5">
    <source>
        <dbReference type="SAM" id="Phobius"/>
    </source>
</evidence>
<feature type="transmembrane region" description="Helical" evidence="5">
    <location>
        <begin position="476"/>
        <end position="501"/>
    </location>
</feature>
<proteinExistence type="predicted"/>
<keyword evidence="4 5" id="KW-0472">Membrane</keyword>
<dbReference type="InterPro" id="IPR036259">
    <property type="entry name" value="MFS_trans_sf"/>
</dbReference>
<dbReference type="OrthoDB" id="6770063at2759"/>